<keyword evidence="9" id="KW-1185">Reference proteome</keyword>
<dbReference type="InterPro" id="IPR003710">
    <property type="entry name" value="ApbA"/>
</dbReference>
<dbReference type="PANTHER" id="PTHR21708:SF26">
    <property type="entry name" value="2-DEHYDROPANTOATE 2-REDUCTASE"/>
    <property type="match status" value="1"/>
</dbReference>
<dbReference type="Gene3D" id="1.10.1040.10">
    <property type="entry name" value="N-(1-d-carboxylethyl)-l-norvaline Dehydrogenase, domain 2"/>
    <property type="match status" value="1"/>
</dbReference>
<comment type="function">
    <text evidence="5">Catalyzes the NADPH-dependent reduction of ketopantoate into pantoic acid.</text>
</comment>
<evidence type="ECO:0000313" key="8">
    <source>
        <dbReference type="EMBL" id="UEX91201.1"/>
    </source>
</evidence>
<dbReference type="EMBL" id="CP086654">
    <property type="protein sequence ID" value="UEX91201.1"/>
    <property type="molecule type" value="Genomic_DNA"/>
</dbReference>
<dbReference type="NCBIfam" id="TIGR00745">
    <property type="entry name" value="apbA_panE"/>
    <property type="match status" value="1"/>
</dbReference>
<reference evidence="8 9" key="1">
    <citation type="journal article" date="2022" name="Pathogens">
        <title>Staphylococcus ratti sp. nov. Isolated from a Lab Rat.</title>
        <authorList>
            <person name="Kovarovic V."/>
            <person name="Sedlacek I."/>
            <person name="Petras P."/>
            <person name="Kralova S."/>
            <person name="Maslanova I."/>
            <person name="Svec P."/>
            <person name="Neumann-Schaal M."/>
            <person name="Botka T."/>
            <person name="Gelbicova T."/>
            <person name="Stankova E."/>
            <person name="Doskar J."/>
            <person name="Pantucek R."/>
        </authorList>
    </citation>
    <scope>NUCLEOTIDE SEQUENCE [LARGE SCALE GENOMIC DNA]</scope>
    <source>
        <strain evidence="8 9">CCM 9025</strain>
    </source>
</reference>
<gene>
    <name evidence="8" type="ORF">LN051_10920</name>
</gene>
<dbReference type="NCBIfam" id="NF009542">
    <property type="entry name" value="PRK12921.1-4"/>
    <property type="match status" value="1"/>
</dbReference>
<evidence type="ECO:0000256" key="1">
    <source>
        <dbReference type="ARBA" id="ARBA00007870"/>
    </source>
</evidence>
<name>A0ABY3PFU9_9STAP</name>
<dbReference type="SUPFAM" id="SSF48179">
    <property type="entry name" value="6-phosphogluconate dehydrogenase C-terminal domain-like"/>
    <property type="match status" value="1"/>
</dbReference>
<dbReference type="PANTHER" id="PTHR21708">
    <property type="entry name" value="PROBABLE 2-DEHYDROPANTOATE 2-REDUCTASE"/>
    <property type="match status" value="1"/>
</dbReference>
<comment type="similarity">
    <text evidence="1 5">Belongs to the ketopantoate reductase family.</text>
</comment>
<dbReference type="EC" id="1.1.1.169" evidence="5"/>
<dbReference type="InterPro" id="IPR013752">
    <property type="entry name" value="KPA_reductase"/>
</dbReference>
<comment type="catalytic activity">
    <reaction evidence="4">
        <text>6-phospho-D-gluconate + NADP(+) = D-ribulose 5-phosphate + CO2 + NADPH</text>
        <dbReference type="Rhea" id="RHEA:10116"/>
        <dbReference type="ChEBI" id="CHEBI:16526"/>
        <dbReference type="ChEBI" id="CHEBI:57783"/>
        <dbReference type="ChEBI" id="CHEBI:58121"/>
        <dbReference type="ChEBI" id="CHEBI:58349"/>
        <dbReference type="ChEBI" id="CHEBI:58759"/>
        <dbReference type="EC" id="1.1.1.44"/>
    </reaction>
</comment>
<organism evidence="8 9">
    <name type="scientific">Staphylococcus ratti</name>
    <dbReference type="NCBI Taxonomy" id="2892440"/>
    <lineage>
        <taxon>Bacteria</taxon>
        <taxon>Bacillati</taxon>
        <taxon>Bacillota</taxon>
        <taxon>Bacilli</taxon>
        <taxon>Bacillales</taxon>
        <taxon>Staphylococcaceae</taxon>
        <taxon>Staphylococcus</taxon>
    </lineage>
</organism>
<keyword evidence="2 5" id="KW-0521">NADP</keyword>
<comment type="catalytic activity">
    <reaction evidence="5">
        <text>(R)-pantoate + NADP(+) = 2-dehydropantoate + NADPH + H(+)</text>
        <dbReference type="Rhea" id="RHEA:16233"/>
        <dbReference type="ChEBI" id="CHEBI:11561"/>
        <dbReference type="ChEBI" id="CHEBI:15378"/>
        <dbReference type="ChEBI" id="CHEBI:15980"/>
        <dbReference type="ChEBI" id="CHEBI:57783"/>
        <dbReference type="ChEBI" id="CHEBI:58349"/>
        <dbReference type="EC" id="1.1.1.169"/>
    </reaction>
</comment>
<evidence type="ECO:0000313" key="9">
    <source>
        <dbReference type="Proteomes" id="UP001197626"/>
    </source>
</evidence>
<protein>
    <recommendedName>
        <fullName evidence="5">2-dehydropantoate 2-reductase</fullName>
        <ecNumber evidence="5">1.1.1.169</ecNumber>
    </recommendedName>
    <alternativeName>
        <fullName evidence="5">Ketopantoate reductase</fullName>
    </alternativeName>
</protein>
<dbReference type="SUPFAM" id="SSF51735">
    <property type="entry name" value="NAD(P)-binding Rossmann-fold domains"/>
    <property type="match status" value="1"/>
</dbReference>
<dbReference type="InterPro" id="IPR008927">
    <property type="entry name" value="6-PGluconate_DH-like_C_sf"/>
</dbReference>
<sequence length="288" mass="32425">MTLAVIGPGAVGTSIAMALANTSVQVDLLGKRDETLTFHEYATSEQHAVSVKALKHTNTHYDWLIVAVKTTQLDAILADIERLCHKETRIILAQNGYGQHDKIAHPYVYPAVVYISGQKTHPHVTHFRDYRLHVQEDPHTRALAQILTSSKLELTLERNIEHNIWYKLLVNLGINTVTALGRDTSKVLKYPSMAQLCRNLIDEGLRVAQADGLQFEPSLTDDIMTIYKGYPEDMGTSMYYDLTHQKPLEIDAIQGYIQKRAQVHHIATPHLDTALALLLYEHEKAQTS</sequence>
<comment type="pathway">
    <text evidence="5">Cofactor biosynthesis; (R)-pantothenate biosynthesis; (R)-pantoate from 3-methyl-2-oxobutanoate: step 2/2.</text>
</comment>
<evidence type="ECO:0000259" key="6">
    <source>
        <dbReference type="Pfam" id="PF02558"/>
    </source>
</evidence>
<dbReference type="InterPro" id="IPR051402">
    <property type="entry name" value="KPR-Related"/>
</dbReference>
<dbReference type="InterPro" id="IPR036291">
    <property type="entry name" value="NAD(P)-bd_dom_sf"/>
</dbReference>
<feature type="domain" description="Ketopantoate reductase C-terminal" evidence="7">
    <location>
        <begin position="159"/>
        <end position="278"/>
    </location>
</feature>
<evidence type="ECO:0000256" key="2">
    <source>
        <dbReference type="ARBA" id="ARBA00022857"/>
    </source>
</evidence>
<dbReference type="Gene3D" id="3.40.50.720">
    <property type="entry name" value="NAD(P)-binding Rossmann-like Domain"/>
    <property type="match status" value="1"/>
</dbReference>
<feature type="domain" description="Ketopantoate reductase N-terminal" evidence="6">
    <location>
        <begin position="4"/>
        <end position="129"/>
    </location>
</feature>
<keyword evidence="3 5" id="KW-0560">Oxidoreductase</keyword>
<evidence type="ECO:0000256" key="4">
    <source>
        <dbReference type="ARBA" id="ARBA00048640"/>
    </source>
</evidence>
<evidence type="ECO:0000256" key="3">
    <source>
        <dbReference type="ARBA" id="ARBA00023002"/>
    </source>
</evidence>
<dbReference type="InterPro" id="IPR013332">
    <property type="entry name" value="KPR_N"/>
</dbReference>
<dbReference type="Pfam" id="PF02558">
    <property type="entry name" value="ApbA"/>
    <property type="match status" value="1"/>
</dbReference>
<accession>A0ABY3PFU9</accession>
<dbReference type="Pfam" id="PF08546">
    <property type="entry name" value="ApbA_C"/>
    <property type="match status" value="1"/>
</dbReference>
<evidence type="ECO:0000256" key="5">
    <source>
        <dbReference type="RuleBase" id="RU362068"/>
    </source>
</evidence>
<dbReference type="Proteomes" id="UP001197626">
    <property type="component" value="Chromosome"/>
</dbReference>
<dbReference type="InterPro" id="IPR013328">
    <property type="entry name" value="6PGD_dom2"/>
</dbReference>
<evidence type="ECO:0000259" key="7">
    <source>
        <dbReference type="Pfam" id="PF08546"/>
    </source>
</evidence>
<proteinExistence type="inferred from homology"/>
<keyword evidence="5" id="KW-0566">Pantothenate biosynthesis</keyword>